<sequence>MKLLCSIILIILLTFCDANNKLTISNDVLIVLYPKDFNGTSIDLNNVIKPVKFSKDFWDYFITSHPRIAMTIFEHHMYAEHYPYFIITDTLFEYFPIDPNSKDLSKLISDSPGGTEKEASKSETIWKNGLRYKPQPRTVDENVKQEFDSFKKILSYRDEQNYYVLIYKKNIVESILH</sequence>
<feature type="chain" id="PRO_5046269434" evidence="1">
    <location>
        <begin position="21"/>
        <end position="177"/>
    </location>
</feature>
<dbReference type="Proteomes" id="UP001200145">
    <property type="component" value="Unassembled WGS sequence"/>
</dbReference>
<comment type="caution">
    <text evidence="2">The sequence shown here is derived from an EMBL/GenBank/DDBJ whole genome shotgun (WGS) entry which is preliminary data.</text>
</comment>
<keyword evidence="3" id="KW-1185">Reference proteome</keyword>
<protein>
    <submittedName>
        <fullName evidence="2">Uncharacterized protein</fullName>
    </submittedName>
</protein>
<dbReference type="RefSeq" id="WP_234868384.1">
    <property type="nucleotide sequence ID" value="NZ_JAKEVY010000007.1"/>
</dbReference>
<accession>A0ABS9BP17</accession>
<name>A0ABS9BP17_9BACT</name>
<evidence type="ECO:0000256" key="1">
    <source>
        <dbReference type="SAM" id="SignalP"/>
    </source>
</evidence>
<dbReference type="EMBL" id="JAKEVY010000007">
    <property type="protein sequence ID" value="MCF1716853.1"/>
    <property type="molecule type" value="Genomic_DNA"/>
</dbReference>
<keyword evidence="1" id="KW-0732">Signal</keyword>
<organism evidence="2 3">
    <name type="scientific">Flavihumibacter fluminis</name>
    <dbReference type="NCBI Taxonomy" id="2909236"/>
    <lineage>
        <taxon>Bacteria</taxon>
        <taxon>Pseudomonadati</taxon>
        <taxon>Bacteroidota</taxon>
        <taxon>Chitinophagia</taxon>
        <taxon>Chitinophagales</taxon>
        <taxon>Chitinophagaceae</taxon>
        <taxon>Flavihumibacter</taxon>
    </lineage>
</organism>
<reference evidence="2 3" key="1">
    <citation type="submission" date="2022-01" db="EMBL/GenBank/DDBJ databases">
        <title>Flavihumibacter sp. nov., isolated from sediment of a river.</title>
        <authorList>
            <person name="Liu H."/>
        </authorList>
    </citation>
    <scope>NUCLEOTIDE SEQUENCE [LARGE SCALE GENOMIC DNA]</scope>
    <source>
        <strain evidence="2 3">RY-1</strain>
    </source>
</reference>
<evidence type="ECO:0000313" key="2">
    <source>
        <dbReference type="EMBL" id="MCF1716853.1"/>
    </source>
</evidence>
<gene>
    <name evidence="2" type="ORF">L0U88_19580</name>
</gene>
<proteinExistence type="predicted"/>
<feature type="signal peptide" evidence="1">
    <location>
        <begin position="1"/>
        <end position="20"/>
    </location>
</feature>
<evidence type="ECO:0000313" key="3">
    <source>
        <dbReference type="Proteomes" id="UP001200145"/>
    </source>
</evidence>